<dbReference type="NCBIfam" id="TIGR00048">
    <property type="entry name" value="rRNA_mod_RlmN"/>
    <property type="match status" value="1"/>
</dbReference>
<comment type="caution">
    <text evidence="14">Lacks conserved residue(s) required for the propagation of feature annotation.</text>
</comment>
<accession>A0ABR4XJS3</accession>
<evidence type="ECO:0000256" key="9">
    <source>
        <dbReference type="ARBA" id="ARBA00022694"/>
    </source>
</evidence>
<dbReference type="SFLD" id="SFLDF00275">
    <property type="entry name" value="adenosine_C2_methyltransferase"/>
    <property type="match status" value="1"/>
</dbReference>
<evidence type="ECO:0000256" key="1">
    <source>
        <dbReference type="ARBA" id="ARBA00004496"/>
    </source>
</evidence>
<feature type="binding site" evidence="14">
    <location>
        <position position="290"/>
    </location>
    <ligand>
        <name>S-adenosyl-L-methionine</name>
        <dbReference type="ChEBI" id="CHEBI:59789"/>
    </ligand>
</feature>
<dbReference type="InterPro" id="IPR058240">
    <property type="entry name" value="rSAM_sf"/>
</dbReference>
<dbReference type="PANTHER" id="PTHR30544:SF5">
    <property type="entry name" value="RADICAL SAM CORE DOMAIN-CONTAINING PROTEIN"/>
    <property type="match status" value="1"/>
</dbReference>
<comment type="subcellular location">
    <subcellularLocation>
        <location evidence="1 14">Cytoplasm</location>
    </subcellularLocation>
</comment>
<keyword evidence="4 14" id="KW-0963">Cytoplasm</keyword>
<evidence type="ECO:0000256" key="14">
    <source>
        <dbReference type="HAMAP-Rule" id="MF_01849"/>
    </source>
</evidence>
<evidence type="ECO:0000256" key="2">
    <source>
        <dbReference type="ARBA" id="ARBA00007544"/>
    </source>
</evidence>
<organism evidence="16 17">
    <name type="scientific">Porphyromonas canoris</name>
    <dbReference type="NCBI Taxonomy" id="36875"/>
    <lineage>
        <taxon>Bacteria</taxon>
        <taxon>Pseudomonadati</taxon>
        <taxon>Bacteroidota</taxon>
        <taxon>Bacteroidia</taxon>
        <taxon>Bacteroidales</taxon>
        <taxon>Porphyromonadaceae</taxon>
        <taxon>Porphyromonas</taxon>
    </lineage>
</organism>
<keyword evidence="3 14" id="KW-0004">4Fe-4S</keyword>
<keyword evidence="13 14" id="KW-1015">Disulfide bond</keyword>
<dbReference type="RefSeq" id="WP_036791625.1">
    <property type="nucleotide sequence ID" value="NZ_JQZV01000013.1"/>
</dbReference>
<dbReference type="Proteomes" id="UP000030101">
    <property type="component" value="Unassembled WGS sequence"/>
</dbReference>
<evidence type="ECO:0000256" key="4">
    <source>
        <dbReference type="ARBA" id="ARBA00022490"/>
    </source>
</evidence>
<feature type="binding site" evidence="14">
    <location>
        <begin position="158"/>
        <end position="159"/>
    </location>
    <ligand>
        <name>S-adenosyl-L-methionine</name>
        <dbReference type="ChEBI" id="CHEBI:59789"/>
    </ligand>
</feature>
<dbReference type="InterPro" id="IPR013785">
    <property type="entry name" value="Aldolase_TIM"/>
</dbReference>
<keyword evidence="11 14" id="KW-0408">Iron</keyword>
<dbReference type="Pfam" id="PF04055">
    <property type="entry name" value="Radical_SAM"/>
    <property type="match status" value="1"/>
</dbReference>
<feature type="binding site" evidence="14">
    <location>
        <position position="190"/>
    </location>
    <ligand>
        <name>S-adenosyl-L-methionine</name>
        <dbReference type="ChEBI" id="CHEBI:59789"/>
    </ligand>
</feature>
<dbReference type="PIRSF" id="PIRSF006004">
    <property type="entry name" value="CHP00048"/>
    <property type="match status" value="1"/>
</dbReference>
<dbReference type="GO" id="GO:0008168">
    <property type="term" value="F:methyltransferase activity"/>
    <property type="evidence" value="ECO:0007669"/>
    <property type="project" value="UniProtKB-KW"/>
</dbReference>
<protein>
    <recommendedName>
        <fullName evidence="14">Probable dual-specificity RNA methyltransferase RlmN</fullName>
        <ecNumber evidence="14">2.1.1.192</ecNumber>
    </recommendedName>
    <alternativeName>
        <fullName evidence="14">23S rRNA (adenine(2503)-C(2))-methyltransferase</fullName>
    </alternativeName>
    <alternativeName>
        <fullName evidence="14">23S rRNA m2A2503 methyltransferase</fullName>
    </alternativeName>
    <alternativeName>
        <fullName evidence="14">Ribosomal RNA large subunit methyltransferase N</fullName>
    </alternativeName>
    <alternativeName>
        <fullName evidence="14">tRNA (adenine(37)-C(2))-methyltransferase</fullName>
    </alternativeName>
    <alternativeName>
        <fullName evidence="14">tRNA m2A37 methyltransferase</fullName>
    </alternativeName>
</protein>
<keyword evidence="8 14" id="KW-0949">S-adenosyl-L-methionine</keyword>
<evidence type="ECO:0000256" key="11">
    <source>
        <dbReference type="ARBA" id="ARBA00023004"/>
    </source>
</evidence>
<keyword evidence="10 14" id="KW-0479">Metal-binding</keyword>
<dbReference type="EMBL" id="JQZV01000013">
    <property type="protein sequence ID" value="KGN91923.1"/>
    <property type="molecule type" value="Genomic_DNA"/>
</dbReference>
<evidence type="ECO:0000313" key="17">
    <source>
        <dbReference type="Proteomes" id="UP000030101"/>
    </source>
</evidence>
<dbReference type="InterPro" id="IPR007197">
    <property type="entry name" value="rSAM"/>
</dbReference>
<comment type="cofactor">
    <cofactor evidence="14">
        <name>[4Fe-4S] cluster</name>
        <dbReference type="ChEBI" id="CHEBI:49883"/>
    </cofactor>
    <text evidence="14">Binds 1 [4Fe-4S] cluster. The cluster is coordinated with 3 cysteines and an exchangeable S-adenosyl-L-methionine.</text>
</comment>
<dbReference type="SFLD" id="SFLDG01062">
    <property type="entry name" value="methyltransferase_(Class_A)"/>
    <property type="match status" value="1"/>
</dbReference>
<evidence type="ECO:0000256" key="3">
    <source>
        <dbReference type="ARBA" id="ARBA00022485"/>
    </source>
</evidence>
<comment type="catalytic activity">
    <reaction evidence="14">
        <text>adenosine(37) in tRNA + 2 reduced [2Fe-2S]-[ferredoxin] + 2 S-adenosyl-L-methionine = 2-methyladenosine(37) in tRNA + 5'-deoxyadenosine + L-methionine + 2 oxidized [2Fe-2S]-[ferredoxin] + S-adenosyl-L-homocysteine</text>
        <dbReference type="Rhea" id="RHEA:43332"/>
        <dbReference type="Rhea" id="RHEA-COMP:10000"/>
        <dbReference type="Rhea" id="RHEA-COMP:10001"/>
        <dbReference type="Rhea" id="RHEA-COMP:10162"/>
        <dbReference type="Rhea" id="RHEA-COMP:10485"/>
        <dbReference type="ChEBI" id="CHEBI:17319"/>
        <dbReference type="ChEBI" id="CHEBI:33737"/>
        <dbReference type="ChEBI" id="CHEBI:33738"/>
        <dbReference type="ChEBI" id="CHEBI:57844"/>
        <dbReference type="ChEBI" id="CHEBI:57856"/>
        <dbReference type="ChEBI" id="CHEBI:59789"/>
        <dbReference type="ChEBI" id="CHEBI:74411"/>
        <dbReference type="ChEBI" id="CHEBI:74497"/>
        <dbReference type="EC" id="2.1.1.192"/>
    </reaction>
</comment>
<dbReference type="Gene3D" id="1.10.150.530">
    <property type="match status" value="1"/>
</dbReference>
<name>A0ABR4XJS3_9PORP</name>
<dbReference type="SUPFAM" id="SSF102114">
    <property type="entry name" value="Radical SAM enzymes"/>
    <property type="match status" value="1"/>
</dbReference>
<feature type="binding site" evidence="14">
    <location>
        <position position="113"/>
    </location>
    <ligand>
        <name>[4Fe-4S] cluster</name>
        <dbReference type="ChEBI" id="CHEBI:49883"/>
        <note>4Fe-4S-S-AdoMet</note>
    </ligand>
</feature>
<dbReference type="InterPro" id="IPR027492">
    <property type="entry name" value="RNA_MTrfase_RlmN"/>
</dbReference>
<feature type="domain" description="Radical SAM core" evidence="15">
    <location>
        <begin position="99"/>
        <end position="328"/>
    </location>
</feature>
<keyword evidence="5 14" id="KW-0698">rRNA processing</keyword>
<dbReference type="HAMAP" id="MF_01849">
    <property type="entry name" value="RNA_methyltr_RlmN"/>
    <property type="match status" value="1"/>
</dbReference>
<keyword evidence="7 14" id="KW-0808">Transferase</keyword>
<comment type="similarity">
    <text evidence="2 14">Belongs to the radical SAM superfamily. RlmN family.</text>
</comment>
<evidence type="ECO:0000259" key="15">
    <source>
        <dbReference type="PROSITE" id="PS51918"/>
    </source>
</evidence>
<dbReference type="GO" id="GO:0032259">
    <property type="term" value="P:methylation"/>
    <property type="evidence" value="ECO:0007669"/>
    <property type="project" value="UniProtKB-KW"/>
</dbReference>
<dbReference type="EC" id="2.1.1.192" evidence="14"/>
<keyword evidence="17" id="KW-1185">Reference proteome</keyword>
<evidence type="ECO:0000256" key="8">
    <source>
        <dbReference type="ARBA" id="ARBA00022691"/>
    </source>
</evidence>
<evidence type="ECO:0000256" key="7">
    <source>
        <dbReference type="ARBA" id="ARBA00022679"/>
    </source>
</evidence>
<keyword evidence="12 14" id="KW-0411">Iron-sulfur</keyword>
<evidence type="ECO:0000256" key="13">
    <source>
        <dbReference type="ARBA" id="ARBA00023157"/>
    </source>
</evidence>
<comment type="miscellaneous">
    <text evidence="14">Reaction proceeds by a ping-pong mechanism involving intermediate methylation of a conserved cysteine residue.</text>
</comment>
<dbReference type="Pfam" id="PF21016">
    <property type="entry name" value="RlmN_N"/>
    <property type="match status" value="1"/>
</dbReference>
<dbReference type="PANTHER" id="PTHR30544">
    <property type="entry name" value="23S RRNA METHYLTRANSFERASE"/>
    <property type="match status" value="1"/>
</dbReference>
<keyword evidence="9 14" id="KW-0819">tRNA processing</keyword>
<feature type="active site" description="Proton acceptor" evidence="14">
    <location>
        <position position="93"/>
    </location>
</feature>
<dbReference type="InterPro" id="IPR040072">
    <property type="entry name" value="Methyltransferase_A"/>
</dbReference>
<feature type="binding site" evidence="14">
    <location>
        <position position="120"/>
    </location>
    <ligand>
        <name>[4Fe-4S] cluster</name>
        <dbReference type="ChEBI" id="CHEBI:49883"/>
        <note>4Fe-4S-S-AdoMet</note>
    </ligand>
</feature>
<evidence type="ECO:0000313" key="16">
    <source>
        <dbReference type="EMBL" id="KGN91923.1"/>
    </source>
</evidence>
<comment type="caution">
    <text evidence="16">The sequence shown here is derived from an EMBL/GenBank/DDBJ whole genome shotgun (WGS) entry which is preliminary data.</text>
</comment>
<evidence type="ECO:0000256" key="6">
    <source>
        <dbReference type="ARBA" id="ARBA00022603"/>
    </source>
</evidence>
<dbReference type="CDD" id="cd01335">
    <property type="entry name" value="Radical_SAM"/>
    <property type="match status" value="1"/>
</dbReference>
<feature type="binding site" evidence="14">
    <location>
        <position position="117"/>
    </location>
    <ligand>
        <name>[4Fe-4S] cluster</name>
        <dbReference type="ChEBI" id="CHEBI:49883"/>
        <note>4Fe-4S-S-AdoMet</note>
    </ligand>
</feature>
<feature type="binding site" evidence="14">
    <location>
        <begin position="212"/>
        <end position="214"/>
    </location>
    <ligand>
        <name>S-adenosyl-L-methionine</name>
        <dbReference type="ChEBI" id="CHEBI:59789"/>
    </ligand>
</feature>
<dbReference type="Gene3D" id="3.20.20.70">
    <property type="entry name" value="Aldolase class I"/>
    <property type="match status" value="1"/>
</dbReference>
<dbReference type="SFLD" id="SFLDS00029">
    <property type="entry name" value="Radical_SAM"/>
    <property type="match status" value="1"/>
</dbReference>
<evidence type="ECO:0000256" key="10">
    <source>
        <dbReference type="ARBA" id="ARBA00022723"/>
    </source>
</evidence>
<proteinExistence type="inferred from homology"/>
<evidence type="ECO:0000256" key="5">
    <source>
        <dbReference type="ARBA" id="ARBA00022552"/>
    </source>
</evidence>
<reference evidence="16 17" key="1">
    <citation type="submission" date="2014-08" db="EMBL/GenBank/DDBJ databases">
        <title>Porphyromonas canoris strain:OH2762 Genome sequencing.</title>
        <authorList>
            <person name="Wallis C."/>
            <person name="Deusch O."/>
            <person name="O'Flynn C."/>
            <person name="Davis I."/>
            <person name="Jospin G."/>
            <person name="Darling A.E."/>
            <person name="Coil D.A."/>
            <person name="Alexiev A."/>
            <person name="Horsfall A."/>
            <person name="Kirkwood N."/>
            <person name="Harris S."/>
            <person name="Eisen J.A."/>
        </authorList>
    </citation>
    <scope>NUCLEOTIDE SEQUENCE [LARGE SCALE GENOMIC DNA]</scope>
    <source>
        <strain evidence="17">COT-108 OH2762</strain>
    </source>
</reference>
<gene>
    <name evidence="14" type="primary">rlmN</name>
    <name evidence="16" type="ORF">HQ43_07610</name>
</gene>
<dbReference type="InterPro" id="IPR048641">
    <property type="entry name" value="RlmN_N"/>
</dbReference>
<sequence length="345" mass="39168">MKTLIGHTLKELEALVKSHNQPKFRAKQIAEWLYVHKVTEIEEMSNLPISFRQQLSENYTIGRHVPITTQRSKDGTEKYLFSVDTKKGLREIETVYIPESDRATLCISSQIGCKMNCSFCHTGKMGFLFNLSAAEIINQFLSCPHIEKLTNIVFMGMGEPLDNYDEVSKTLEILTAPWGLAWSPKRITVSTIGPRDGLLKLLQEQQCQVAISIHSPYPEERAALMPVEKAFPIEEVIATLQKFDFSGQRRLSFEYIVFDGLNDDLRHAEALIRILKPLLPYCRVNLIKYHSIPGVDLRSPSPVRVQSFEDYLNSKGVRCTTRRSRGEDIFAACGMLATTKGKKPE</sequence>
<feature type="active site" description="S-methylcysteine intermediate" evidence="14">
    <location>
        <position position="333"/>
    </location>
</feature>
<keyword evidence="6 14" id="KW-0489">Methyltransferase</keyword>
<evidence type="ECO:0000256" key="12">
    <source>
        <dbReference type="ARBA" id="ARBA00023014"/>
    </source>
</evidence>
<comment type="catalytic activity">
    <reaction evidence="14">
        <text>adenosine(2503) in 23S rRNA + 2 reduced [2Fe-2S]-[ferredoxin] + 2 S-adenosyl-L-methionine = 2-methyladenosine(2503) in 23S rRNA + 5'-deoxyadenosine + L-methionine + 2 oxidized [2Fe-2S]-[ferredoxin] + S-adenosyl-L-homocysteine</text>
        <dbReference type="Rhea" id="RHEA:42916"/>
        <dbReference type="Rhea" id="RHEA-COMP:10000"/>
        <dbReference type="Rhea" id="RHEA-COMP:10001"/>
        <dbReference type="Rhea" id="RHEA-COMP:10152"/>
        <dbReference type="Rhea" id="RHEA-COMP:10282"/>
        <dbReference type="ChEBI" id="CHEBI:17319"/>
        <dbReference type="ChEBI" id="CHEBI:33737"/>
        <dbReference type="ChEBI" id="CHEBI:33738"/>
        <dbReference type="ChEBI" id="CHEBI:57844"/>
        <dbReference type="ChEBI" id="CHEBI:57856"/>
        <dbReference type="ChEBI" id="CHEBI:59789"/>
        <dbReference type="ChEBI" id="CHEBI:74411"/>
        <dbReference type="ChEBI" id="CHEBI:74497"/>
        <dbReference type="EC" id="2.1.1.192"/>
    </reaction>
</comment>
<comment type="function">
    <text evidence="14">Specifically methylates position 2 of adenine 2503 in 23S rRNA and position 2 of adenine 37 in tRNAs.</text>
</comment>
<dbReference type="InterPro" id="IPR004383">
    <property type="entry name" value="rRNA_lsu_MTrfase_RlmN/Cfr"/>
</dbReference>
<dbReference type="PROSITE" id="PS51918">
    <property type="entry name" value="RADICAL_SAM"/>
    <property type="match status" value="1"/>
</dbReference>